<keyword evidence="2" id="KW-1185">Reference proteome</keyword>
<gene>
    <name evidence="1" type="ORF">L3Q82_003893</name>
</gene>
<sequence>MSDNSSFPFGASLHPFSFHNCFHCTVSNFIVTAITVTNSLLTLPVSVIVLHVGRRRRQHPTVTSHTEVITYHMVLTEIMYIVASVLYCISVYTDLQWMMMASSNVSFIVACGQMFFHVLTCVERYLAVVHPVTYLHLRKGGRVTVRNTIVWCVWLLGLAKMGVLAINSLEINVLVYLIQQAVALAAVAFCSIAVLQVLKRPGPGEGGGDRERVDQSKRRAFNTIVAIMWTLVVRFGGCLVCTLLYSSSRLSINSRCVAFVSSYWFCLPSSLVSPLLFLHRAGKLPCFKGNTESERQSP</sequence>
<organism evidence="1 2">
    <name type="scientific">Scortum barcoo</name>
    <name type="common">barcoo grunter</name>
    <dbReference type="NCBI Taxonomy" id="214431"/>
    <lineage>
        <taxon>Eukaryota</taxon>
        <taxon>Metazoa</taxon>
        <taxon>Chordata</taxon>
        <taxon>Craniata</taxon>
        <taxon>Vertebrata</taxon>
        <taxon>Euteleostomi</taxon>
        <taxon>Actinopterygii</taxon>
        <taxon>Neopterygii</taxon>
        <taxon>Teleostei</taxon>
        <taxon>Neoteleostei</taxon>
        <taxon>Acanthomorphata</taxon>
        <taxon>Eupercaria</taxon>
        <taxon>Centrarchiformes</taxon>
        <taxon>Terapontoidei</taxon>
        <taxon>Terapontidae</taxon>
        <taxon>Scortum</taxon>
    </lineage>
</organism>
<proteinExistence type="predicted"/>
<name>A0ACB8X688_9TELE</name>
<dbReference type="EMBL" id="CM041532">
    <property type="protein sequence ID" value="KAI3375557.1"/>
    <property type="molecule type" value="Genomic_DNA"/>
</dbReference>
<dbReference type="Proteomes" id="UP000831701">
    <property type="component" value="Chromosome 2"/>
</dbReference>
<comment type="caution">
    <text evidence="1">The sequence shown here is derived from an EMBL/GenBank/DDBJ whole genome shotgun (WGS) entry which is preliminary data.</text>
</comment>
<accession>A0ACB8X688</accession>
<reference evidence="1" key="1">
    <citation type="submission" date="2022-04" db="EMBL/GenBank/DDBJ databases">
        <title>Jade perch genome.</title>
        <authorList>
            <person name="Chao B."/>
        </authorList>
    </citation>
    <scope>NUCLEOTIDE SEQUENCE</scope>
    <source>
        <strain evidence="1">CB-2022</strain>
    </source>
</reference>
<evidence type="ECO:0000313" key="2">
    <source>
        <dbReference type="Proteomes" id="UP000831701"/>
    </source>
</evidence>
<protein>
    <submittedName>
        <fullName evidence="1">Uncharacterized protein</fullName>
    </submittedName>
</protein>
<evidence type="ECO:0000313" key="1">
    <source>
        <dbReference type="EMBL" id="KAI3375557.1"/>
    </source>
</evidence>